<dbReference type="Pfam" id="PF07885">
    <property type="entry name" value="Ion_trans_2"/>
    <property type="match status" value="1"/>
</dbReference>
<keyword evidence="2" id="KW-0472">Membrane</keyword>
<feature type="domain" description="Cyclic nucleotide-binding" evidence="3">
    <location>
        <begin position="570"/>
        <end position="683"/>
    </location>
</feature>
<dbReference type="InterPro" id="IPR050818">
    <property type="entry name" value="KCNH_animal-type"/>
</dbReference>
<comment type="caution">
    <text evidence="4">The sequence shown here is derived from an EMBL/GenBank/DDBJ whole genome shotgun (WGS) entry which is preliminary data.</text>
</comment>
<feature type="region of interest" description="Disordered" evidence="1">
    <location>
        <begin position="232"/>
        <end position="310"/>
    </location>
</feature>
<evidence type="ECO:0000256" key="1">
    <source>
        <dbReference type="SAM" id="MobiDB-lite"/>
    </source>
</evidence>
<dbReference type="InterPro" id="IPR018490">
    <property type="entry name" value="cNMP-bd_dom_sf"/>
</dbReference>
<gene>
    <name evidence="4" type="primary">Hcn3</name>
    <name evidence="4" type="ORF">SPIL2461_LOCUS16429</name>
</gene>
<dbReference type="Gene3D" id="2.60.120.10">
    <property type="entry name" value="Jelly Rolls"/>
    <property type="match status" value="1"/>
</dbReference>
<accession>A0A812VEV8</accession>
<sequence length="769" mass="87330">MWIAKDNNVRRIWTALVVLLLGYIGTVFLYRLIFIRFYAAASEEVQETDVWIAFDNIVDIMFHVDLWIQFLFTYTNERGKEARHVIVDSSAYSWLAEEDCLQIPLWLVLGEYAEAMQRRKVTTCWRANEVSLARDSFNSIVSRKKIDVTEVMMRHSNMGRQAEMGSGWCPSGLVSRQLTEVLAKRQGAGGKLPLRLQEARAAKCAQDPSEALPSPVSRDMVETPRAVRPMLPQMAPPHLDSCESSWASPAKSLATEVPPTPPCTSREQKAACEDTQPFSARVRSTPTPPAAQPQTSRPMSAKCRASNVKSNGNPRTTFCWRPNEHSLQRNSFNSMVGKSRLDVTEVMIRDASMGRQAEMGPSWCPGGLASRKMAEALSGRRLVDGIYVPRCLTSVKRLHEDPLETWLARRLVGINEEMLLQGDPFDQWAHAMYFIFSVFTTVGFGDISAFTTGEIMYVTLTMMVGAVVHSIIIGQVINEVTSDSTVNAFLKNKLKLAKEFAVHAQLDASGSKALYWWLEQNVRDLMGQQYKMDEMLQLIANDMPLHLMKDLHARLFSGHLARSRFLRVPFVSSMPPRLPMLLSLALVSKQYEGSQLLFQAGDAAYHLYLIIHGTFAFVARPERHTKSPKANDMWPYQLFSHGSYFGNYELHAHAKQFRRSTARCETPEGGQVLRLQKDHYQRLCGDFPQFASAWKYEANRRESHRCWLHANHTRMLTYRISIASEREPLAKPKHLSTTVLVRRQDHACTEHRSRSSTLPLYIQGVQKKQ</sequence>
<dbReference type="SUPFAM" id="SSF81324">
    <property type="entry name" value="Voltage-gated potassium channels"/>
    <property type="match status" value="1"/>
</dbReference>
<organism evidence="4 5">
    <name type="scientific">Symbiodinium pilosum</name>
    <name type="common">Dinoflagellate</name>
    <dbReference type="NCBI Taxonomy" id="2952"/>
    <lineage>
        <taxon>Eukaryota</taxon>
        <taxon>Sar</taxon>
        <taxon>Alveolata</taxon>
        <taxon>Dinophyceae</taxon>
        <taxon>Suessiales</taxon>
        <taxon>Symbiodiniaceae</taxon>
        <taxon>Symbiodinium</taxon>
    </lineage>
</organism>
<feature type="transmembrane region" description="Helical" evidence="2">
    <location>
        <begin position="457"/>
        <end position="477"/>
    </location>
</feature>
<dbReference type="OrthoDB" id="417811at2759"/>
<protein>
    <submittedName>
        <fullName evidence="4">Hcn3 protein</fullName>
    </submittedName>
</protein>
<dbReference type="AlphaFoldDB" id="A0A812VEV8"/>
<dbReference type="GO" id="GO:0042391">
    <property type="term" value="P:regulation of membrane potential"/>
    <property type="evidence" value="ECO:0007669"/>
    <property type="project" value="TreeGrafter"/>
</dbReference>
<dbReference type="EMBL" id="CAJNIZ010042590">
    <property type="protein sequence ID" value="CAE7627393.1"/>
    <property type="molecule type" value="Genomic_DNA"/>
</dbReference>
<proteinExistence type="predicted"/>
<feature type="transmembrane region" description="Helical" evidence="2">
    <location>
        <begin position="12"/>
        <end position="33"/>
    </location>
</feature>
<dbReference type="InterPro" id="IPR014710">
    <property type="entry name" value="RmlC-like_jellyroll"/>
</dbReference>
<name>A0A812VEV8_SYMPI</name>
<dbReference type="InterPro" id="IPR013099">
    <property type="entry name" value="K_chnl_dom"/>
</dbReference>
<reference evidence="4" key="1">
    <citation type="submission" date="2021-02" db="EMBL/GenBank/DDBJ databases">
        <authorList>
            <person name="Dougan E. K."/>
            <person name="Rhodes N."/>
            <person name="Thang M."/>
            <person name="Chan C."/>
        </authorList>
    </citation>
    <scope>NUCLEOTIDE SEQUENCE</scope>
</reference>
<dbReference type="InterPro" id="IPR000595">
    <property type="entry name" value="cNMP-bd_dom"/>
</dbReference>
<feature type="transmembrane region" description="Helical" evidence="2">
    <location>
        <begin position="428"/>
        <end position="445"/>
    </location>
</feature>
<evidence type="ECO:0000256" key="2">
    <source>
        <dbReference type="SAM" id="Phobius"/>
    </source>
</evidence>
<evidence type="ECO:0000313" key="5">
    <source>
        <dbReference type="Proteomes" id="UP000649617"/>
    </source>
</evidence>
<evidence type="ECO:0000259" key="3">
    <source>
        <dbReference type="PROSITE" id="PS50042"/>
    </source>
</evidence>
<dbReference type="GO" id="GO:0005249">
    <property type="term" value="F:voltage-gated potassium channel activity"/>
    <property type="evidence" value="ECO:0007669"/>
    <property type="project" value="TreeGrafter"/>
</dbReference>
<keyword evidence="5" id="KW-1185">Reference proteome</keyword>
<dbReference type="PANTHER" id="PTHR10217">
    <property type="entry name" value="VOLTAGE AND LIGAND GATED POTASSIUM CHANNEL"/>
    <property type="match status" value="1"/>
</dbReference>
<dbReference type="PROSITE" id="PS50042">
    <property type="entry name" value="CNMP_BINDING_3"/>
    <property type="match status" value="1"/>
</dbReference>
<dbReference type="Gene3D" id="1.10.287.70">
    <property type="match status" value="1"/>
</dbReference>
<dbReference type="PANTHER" id="PTHR10217:SF435">
    <property type="entry name" value="POTASSIUM VOLTAGE-GATED CHANNEL PROTEIN EAG"/>
    <property type="match status" value="1"/>
</dbReference>
<evidence type="ECO:0000313" key="4">
    <source>
        <dbReference type="EMBL" id="CAE7627393.1"/>
    </source>
</evidence>
<dbReference type="GO" id="GO:0005886">
    <property type="term" value="C:plasma membrane"/>
    <property type="evidence" value="ECO:0007669"/>
    <property type="project" value="TreeGrafter"/>
</dbReference>
<dbReference type="Proteomes" id="UP000649617">
    <property type="component" value="Unassembled WGS sequence"/>
</dbReference>
<dbReference type="SUPFAM" id="SSF51206">
    <property type="entry name" value="cAMP-binding domain-like"/>
    <property type="match status" value="1"/>
</dbReference>
<keyword evidence="2" id="KW-0812">Transmembrane</keyword>
<keyword evidence="2" id="KW-1133">Transmembrane helix</keyword>
<dbReference type="CDD" id="cd00038">
    <property type="entry name" value="CAP_ED"/>
    <property type="match status" value="1"/>
</dbReference>